<keyword evidence="2" id="KW-0732">Signal</keyword>
<name>A0ABU8DUD0_9ACTN</name>
<evidence type="ECO:0008006" key="5">
    <source>
        <dbReference type="Google" id="ProtNLM"/>
    </source>
</evidence>
<evidence type="ECO:0000256" key="1">
    <source>
        <dbReference type="SAM" id="MobiDB-lite"/>
    </source>
</evidence>
<accession>A0ABU8DUD0</accession>
<dbReference type="RefSeq" id="WP_336403583.1">
    <property type="nucleotide sequence ID" value="NZ_JBAPLU010000005.1"/>
</dbReference>
<feature type="region of interest" description="Disordered" evidence="1">
    <location>
        <begin position="138"/>
        <end position="158"/>
    </location>
</feature>
<protein>
    <recommendedName>
        <fullName evidence="5">Lipoprotein</fullName>
    </recommendedName>
</protein>
<sequence>MSRHAAVLLALAALTLPGCSLLTPDEAVDAAEQQWAALTPDVRDALGVHDQEESATGNVAEIWVISADLDLDVGGPHGEPVGDSARAGAERTARCLAVARALAGGDLRAYGWLPVGRELVAAGPDTCVRGLGGGWWADGPAPSGPEGSQNRSGSLELARPADGGQAELVGVTVDLDALAVQASSDAPAWTSPVGTFDPHVFDERLRALSTPLPSDLVVSDNQHRQLVVTVPTGTAVSVTATCTSTGPTSGHVAVETATSSTDLSPGTLDPDQVGPMAANCPGTATAPLVPDDQVLTLDGPVDVFLVQVGGVAGTTSYEIGVR</sequence>
<evidence type="ECO:0000313" key="4">
    <source>
        <dbReference type="Proteomes" id="UP001361570"/>
    </source>
</evidence>
<evidence type="ECO:0000256" key="2">
    <source>
        <dbReference type="SAM" id="SignalP"/>
    </source>
</evidence>
<dbReference type="Proteomes" id="UP001361570">
    <property type="component" value="Unassembled WGS sequence"/>
</dbReference>
<keyword evidence="4" id="KW-1185">Reference proteome</keyword>
<feature type="chain" id="PRO_5045648644" description="Lipoprotein" evidence="2">
    <location>
        <begin position="23"/>
        <end position="322"/>
    </location>
</feature>
<reference evidence="3 4" key="1">
    <citation type="submission" date="2024-03" db="EMBL/GenBank/DDBJ databases">
        <title>Draft genome sequence of Klenkia sp. LSe6-5.</title>
        <authorList>
            <person name="Duangmal K."/>
            <person name="Chantavorakit T."/>
        </authorList>
    </citation>
    <scope>NUCLEOTIDE SEQUENCE [LARGE SCALE GENOMIC DNA]</scope>
    <source>
        <strain evidence="3 4">LSe6-5</strain>
    </source>
</reference>
<dbReference type="EMBL" id="JBAPLU010000005">
    <property type="protein sequence ID" value="MEI4271443.1"/>
    <property type="molecule type" value="Genomic_DNA"/>
</dbReference>
<feature type="signal peptide" evidence="2">
    <location>
        <begin position="1"/>
        <end position="22"/>
    </location>
</feature>
<proteinExistence type="predicted"/>
<organism evidence="3 4">
    <name type="scientific">Klenkia sesuvii</name>
    <dbReference type="NCBI Taxonomy" id="3103137"/>
    <lineage>
        <taxon>Bacteria</taxon>
        <taxon>Bacillati</taxon>
        <taxon>Actinomycetota</taxon>
        <taxon>Actinomycetes</taxon>
        <taxon>Geodermatophilales</taxon>
        <taxon>Geodermatophilaceae</taxon>
        <taxon>Klenkia</taxon>
    </lineage>
</organism>
<evidence type="ECO:0000313" key="3">
    <source>
        <dbReference type="EMBL" id="MEI4271443.1"/>
    </source>
</evidence>
<comment type="caution">
    <text evidence="3">The sequence shown here is derived from an EMBL/GenBank/DDBJ whole genome shotgun (WGS) entry which is preliminary data.</text>
</comment>
<gene>
    <name evidence="3" type="ORF">TEK04_06885</name>
</gene>